<dbReference type="AlphaFoldDB" id="A0A0W0TSB5"/>
<dbReference type="Proteomes" id="UP000054773">
    <property type="component" value="Unassembled WGS sequence"/>
</dbReference>
<comment type="caution">
    <text evidence="2">The sequence shown here is derived from an EMBL/GenBank/DDBJ whole genome shotgun (WGS) entry which is preliminary data.</text>
</comment>
<keyword evidence="1" id="KW-1133">Transmembrane helix</keyword>
<feature type="transmembrane region" description="Helical" evidence="1">
    <location>
        <begin position="6"/>
        <end position="29"/>
    </location>
</feature>
<dbReference type="PATRIC" id="fig|448.7.peg.1005"/>
<reference evidence="2 3" key="1">
    <citation type="submission" date="2015-11" db="EMBL/GenBank/DDBJ databases">
        <title>Genomic analysis of 38 Legionella species identifies large and diverse effector repertoires.</title>
        <authorList>
            <person name="Burstein D."/>
            <person name="Amaro F."/>
            <person name="Zusman T."/>
            <person name="Lifshitz Z."/>
            <person name="Cohen O."/>
            <person name="Gilbert J.A."/>
            <person name="Pupko T."/>
            <person name="Shuman H.A."/>
            <person name="Segal G."/>
        </authorList>
    </citation>
    <scope>NUCLEOTIDE SEQUENCE [LARGE SCALE GENOMIC DNA]</scope>
    <source>
        <strain evidence="2 3">SE-32A-C8</strain>
    </source>
</reference>
<keyword evidence="3" id="KW-1185">Reference proteome</keyword>
<feature type="transmembrane region" description="Helical" evidence="1">
    <location>
        <begin position="65"/>
        <end position="85"/>
    </location>
</feature>
<proteinExistence type="predicted"/>
<organism evidence="2 3">
    <name type="scientific">Legionella erythra</name>
    <dbReference type="NCBI Taxonomy" id="448"/>
    <lineage>
        <taxon>Bacteria</taxon>
        <taxon>Pseudomonadati</taxon>
        <taxon>Pseudomonadota</taxon>
        <taxon>Gammaproteobacteria</taxon>
        <taxon>Legionellales</taxon>
        <taxon>Legionellaceae</taxon>
        <taxon>Legionella</taxon>
    </lineage>
</organism>
<keyword evidence="1" id="KW-0472">Membrane</keyword>
<dbReference type="RefSeq" id="WP_058526124.1">
    <property type="nucleotide sequence ID" value="NZ_CAAAHY010000044.1"/>
</dbReference>
<name>A0A0W0TSB5_LEGER</name>
<evidence type="ECO:0000313" key="3">
    <source>
        <dbReference type="Proteomes" id="UP000054773"/>
    </source>
</evidence>
<protein>
    <submittedName>
        <fullName evidence="2">Integral membrane protein (PIN domain superfamily)</fullName>
    </submittedName>
</protein>
<accession>A0A0W0TSB5</accession>
<evidence type="ECO:0000313" key="2">
    <source>
        <dbReference type="EMBL" id="KTC98396.1"/>
    </source>
</evidence>
<dbReference type="EMBL" id="LNYA01000021">
    <property type="protein sequence ID" value="KTC98396.1"/>
    <property type="molecule type" value="Genomic_DNA"/>
</dbReference>
<gene>
    <name evidence="2" type="ORF">Lery_0959</name>
</gene>
<feature type="transmembrane region" description="Helical" evidence="1">
    <location>
        <begin position="105"/>
        <end position="126"/>
    </location>
</feature>
<dbReference type="STRING" id="448.Lery_0959"/>
<keyword evidence="1" id="KW-0812">Transmembrane</keyword>
<sequence>MVSTYFLAAVIGWYLVIVSLIVLLRQRLVAGIISDITGQRALLFFMGLVSLIIGLLLVLSHNVWVMGWPVIITIIGWLAVIAGILRMAFPDVSLRMGQWWQHRPVAFMIISVVYLLIGLFLLYQVYGARLGL</sequence>
<dbReference type="OrthoDB" id="572589at2"/>
<evidence type="ECO:0000256" key="1">
    <source>
        <dbReference type="SAM" id="Phobius"/>
    </source>
</evidence>
<feature type="transmembrane region" description="Helical" evidence="1">
    <location>
        <begin position="41"/>
        <end position="59"/>
    </location>
</feature>